<dbReference type="EMBL" id="AZBU02000003">
    <property type="protein sequence ID" value="TKR88848.1"/>
    <property type="molecule type" value="Genomic_DNA"/>
</dbReference>
<proteinExistence type="predicted"/>
<dbReference type="Proteomes" id="UP000298663">
    <property type="component" value="Unassembled WGS sequence"/>
</dbReference>
<keyword evidence="2" id="KW-1185">Reference proteome</keyword>
<reference evidence="1 2" key="2">
    <citation type="journal article" date="2019" name="G3 (Bethesda)">
        <title>Hybrid Assembly of the Genome of the Entomopathogenic Nematode Steinernema carpocapsae Identifies the X-Chromosome.</title>
        <authorList>
            <person name="Serra L."/>
            <person name="Macchietto M."/>
            <person name="Macias-Munoz A."/>
            <person name="McGill C.J."/>
            <person name="Rodriguez I.M."/>
            <person name="Rodriguez B."/>
            <person name="Murad R."/>
            <person name="Mortazavi A."/>
        </authorList>
    </citation>
    <scope>NUCLEOTIDE SEQUENCE [LARGE SCALE GENOMIC DNA]</scope>
    <source>
        <strain evidence="1 2">ALL</strain>
    </source>
</reference>
<sequence>MISEEACNAAVSLHRQGWKNYRISTLKLKKYDVSRVLKRYKETGVADRPRSGRPVEVRTKPIKIRIRWEVKQNPERSLRKMAKELEIGDGCVQRIVKKYLKLEDCCLTGRLLLTF</sequence>
<accession>A0A4U5NZ04</accession>
<gene>
    <name evidence="1" type="ORF">L596_013027</name>
</gene>
<evidence type="ECO:0000313" key="2">
    <source>
        <dbReference type="Proteomes" id="UP000298663"/>
    </source>
</evidence>
<organism evidence="1 2">
    <name type="scientific">Steinernema carpocapsae</name>
    <name type="common">Entomopathogenic nematode</name>
    <dbReference type="NCBI Taxonomy" id="34508"/>
    <lineage>
        <taxon>Eukaryota</taxon>
        <taxon>Metazoa</taxon>
        <taxon>Ecdysozoa</taxon>
        <taxon>Nematoda</taxon>
        <taxon>Chromadorea</taxon>
        <taxon>Rhabditida</taxon>
        <taxon>Tylenchina</taxon>
        <taxon>Panagrolaimomorpha</taxon>
        <taxon>Strongyloidoidea</taxon>
        <taxon>Steinernematidae</taxon>
        <taxon>Steinernema</taxon>
    </lineage>
</organism>
<evidence type="ECO:0000313" key="1">
    <source>
        <dbReference type="EMBL" id="TKR88848.1"/>
    </source>
</evidence>
<protein>
    <recommendedName>
        <fullName evidence="3">Paired domain-containing protein</fullName>
    </recommendedName>
</protein>
<evidence type="ECO:0008006" key="3">
    <source>
        <dbReference type="Google" id="ProtNLM"/>
    </source>
</evidence>
<comment type="caution">
    <text evidence="1">The sequence shown here is derived from an EMBL/GenBank/DDBJ whole genome shotgun (WGS) entry which is preliminary data.</text>
</comment>
<dbReference type="OrthoDB" id="7951431at2759"/>
<reference evidence="1 2" key="1">
    <citation type="journal article" date="2015" name="Genome Biol.">
        <title>Comparative genomics of Steinernema reveals deeply conserved gene regulatory networks.</title>
        <authorList>
            <person name="Dillman A.R."/>
            <person name="Macchietto M."/>
            <person name="Porter C.F."/>
            <person name="Rogers A."/>
            <person name="Williams B."/>
            <person name="Antoshechkin I."/>
            <person name="Lee M.M."/>
            <person name="Goodwin Z."/>
            <person name="Lu X."/>
            <person name="Lewis E.E."/>
            <person name="Goodrich-Blair H."/>
            <person name="Stock S.P."/>
            <person name="Adams B.J."/>
            <person name="Sternberg P.W."/>
            <person name="Mortazavi A."/>
        </authorList>
    </citation>
    <scope>NUCLEOTIDE SEQUENCE [LARGE SCALE GENOMIC DNA]</scope>
    <source>
        <strain evidence="1 2">ALL</strain>
    </source>
</reference>
<name>A0A4U5NZ04_STECR</name>
<dbReference type="AlphaFoldDB" id="A0A4U5NZ04"/>